<dbReference type="Gene3D" id="2.60.40.10">
    <property type="entry name" value="Immunoglobulins"/>
    <property type="match status" value="1"/>
</dbReference>
<feature type="domain" description="Two component regulator three Y" evidence="3">
    <location>
        <begin position="733"/>
        <end position="787"/>
    </location>
</feature>
<dbReference type="Gene3D" id="2.130.10.10">
    <property type="entry name" value="YVTN repeat-like/Quinoprotein amine dehydrogenase"/>
    <property type="match status" value="2"/>
</dbReference>
<dbReference type="SUPFAM" id="SSF101898">
    <property type="entry name" value="NHL repeat"/>
    <property type="match status" value="1"/>
</dbReference>
<dbReference type="PANTHER" id="PTHR43547:SF2">
    <property type="entry name" value="HYBRID SIGNAL TRANSDUCTION HISTIDINE KINASE C"/>
    <property type="match status" value="1"/>
</dbReference>
<dbReference type="EMBL" id="FQUX01000008">
    <property type="protein sequence ID" value="SHF86667.1"/>
    <property type="molecule type" value="Genomic_DNA"/>
</dbReference>
<feature type="transmembrane region" description="Helical" evidence="2">
    <location>
        <begin position="796"/>
        <end position="812"/>
    </location>
</feature>
<dbReference type="InterPro" id="IPR015943">
    <property type="entry name" value="WD40/YVTN_repeat-like_dom_sf"/>
</dbReference>
<name>A0A1M5F583_9FLAO</name>
<keyword evidence="2" id="KW-0812">Transmembrane</keyword>
<protein>
    <submittedName>
        <fullName evidence="4">Ligand-binding sensor domain-containing protein</fullName>
    </submittedName>
</protein>
<dbReference type="Proteomes" id="UP000184406">
    <property type="component" value="Unassembled WGS sequence"/>
</dbReference>
<reference evidence="5" key="1">
    <citation type="submission" date="2016-11" db="EMBL/GenBank/DDBJ databases">
        <authorList>
            <person name="Varghese N."/>
            <person name="Submissions S."/>
        </authorList>
    </citation>
    <scope>NUCLEOTIDE SEQUENCE [LARGE SCALE GENOMIC DNA]</scope>
    <source>
        <strain evidence="5">DSM 17539</strain>
    </source>
</reference>
<dbReference type="Pfam" id="PF07495">
    <property type="entry name" value="Y_Y_Y"/>
    <property type="match status" value="1"/>
</dbReference>
<dbReference type="InterPro" id="IPR011123">
    <property type="entry name" value="Y_Y_Y"/>
</dbReference>
<keyword evidence="2" id="KW-1133">Transmembrane helix</keyword>
<dbReference type="PANTHER" id="PTHR43547">
    <property type="entry name" value="TWO-COMPONENT HISTIDINE KINASE"/>
    <property type="match status" value="1"/>
</dbReference>
<dbReference type="GO" id="GO:0000155">
    <property type="term" value="F:phosphorelay sensor kinase activity"/>
    <property type="evidence" value="ECO:0007669"/>
    <property type="project" value="TreeGrafter"/>
</dbReference>
<sequence>MKNIFLYISIAIYTLAGSAQKPEPKRYNFAHYTEESGLLSYQVNSTLQDDEGFIWIGTNEGLQRFDGIRYKNFGQAQNDSSSILSKAILQVLLDANRNFWILTLDGSVGLFDNKSFTVEMAQVKVKNEVLLASLTMPKKLIAADDGTVFLLLPGEELVTYNKENHEFSADHNFFNPKPEWKIVDFIPQPGTKKLWMCLSEQGFAVYDQNTGQLSHNDNNLGQEIIIEHYKNTTNPNKLFFDSRGRAWHVGMADGLPYIYSYDLQKKEVVLYKYGFLDQVPRHHEIHQFLEQHDGNIWISGINILAKYLEKEKQFEQVHNGYVDDRSIEFIVVTNLNEGREHNIWVATGNNGLFRFNPAEEFFTNIGHPSKLAGKIGTGAPITFIQDLDGSVLVGVWNDHLYRYDHNLKPLPLAIKGFPPNEITTVVNMCRSREDGFIWMAVKNGIYKYDQQKRQVKFYQLPNLKSRIREIEEDKEGNLWLGLQEHGVYKWDTKKGKVNFEKGISHFTAIPEVRVNKIMIDSKGLVWVGTHTKGLYVLDPKTDSVVLHFHDRATNGLKLPDKMVATILDYNDSLTVIGTSTNVLLYNRLRKNLLSLGSNKTISGFIRSMEKDSTGYVWVSSTAGLYRVNLQNRVFIRFNRNNGIRNDFFIMSASYVMPDGRMIYGASESMVAFDPASVKINTSYPVVNITDFKVMNRSLPLDSLLRLKTIELGPNQNSIAIDLSTMSYNTAYGIKYKLEGLDNGWEIADKTHQLMYTYLPPGSYQFKANSINSEGEEGTNPLVLDISVATPFWKTRWFYGLLALLVGFIFFWLDKIRMQRKEAVHKMRSNIAISLHEEVNTALSQINILSEMAKIKAKSDPTKSTEFIDQIHSKSHNMIIALDDMLWSISPDNDSMEKTVERMKEYIDALNNRHNTGIEILVDDRVKSLELDMQYRHNAFLLFKDSILGLVNVCASQCKIHLTLEKSNLLYTMQINSERCDMQKLNNLKYRRDIVKRLNATKATLNLQVLGNHSILELRIPIVH</sequence>
<dbReference type="AlphaFoldDB" id="A0A1M5F583"/>
<dbReference type="Pfam" id="PF07494">
    <property type="entry name" value="Reg_prop"/>
    <property type="match status" value="1"/>
</dbReference>
<organism evidence="4 5">
    <name type="scientific">Arenibacter palladensis</name>
    <dbReference type="NCBI Taxonomy" id="237373"/>
    <lineage>
        <taxon>Bacteria</taxon>
        <taxon>Pseudomonadati</taxon>
        <taxon>Bacteroidota</taxon>
        <taxon>Flavobacteriia</taxon>
        <taxon>Flavobacteriales</taxon>
        <taxon>Flavobacteriaceae</taxon>
        <taxon>Arenibacter</taxon>
    </lineage>
</organism>
<dbReference type="RefSeq" id="WP_072864368.1">
    <property type="nucleotide sequence ID" value="NZ_FQUX01000008.1"/>
</dbReference>
<evidence type="ECO:0000313" key="5">
    <source>
        <dbReference type="Proteomes" id="UP000184406"/>
    </source>
</evidence>
<dbReference type="InterPro" id="IPR011110">
    <property type="entry name" value="Reg_prop"/>
</dbReference>
<accession>A0A1M5F583</accession>
<gene>
    <name evidence="4" type="ORF">SAMN03080594_108151</name>
</gene>
<dbReference type="InterPro" id="IPR013783">
    <property type="entry name" value="Ig-like_fold"/>
</dbReference>
<evidence type="ECO:0000259" key="3">
    <source>
        <dbReference type="Pfam" id="PF07495"/>
    </source>
</evidence>
<evidence type="ECO:0000256" key="2">
    <source>
        <dbReference type="SAM" id="Phobius"/>
    </source>
</evidence>
<dbReference type="OrthoDB" id="9809670at2"/>
<dbReference type="SUPFAM" id="SSF63829">
    <property type="entry name" value="Calcium-dependent phosphotriesterase"/>
    <property type="match status" value="1"/>
</dbReference>
<keyword evidence="1" id="KW-0597">Phosphoprotein</keyword>
<proteinExistence type="predicted"/>
<evidence type="ECO:0000256" key="1">
    <source>
        <dbReference type="ARBA" id="ARBA00022553"/>
    </source>
</evidence>
<keyword evidence="5" id="KW-1185">Reference proteome</keyword>
<keyword evidence="2" id="KW-0472">Membrane</keyword>
<evidence type="ECO:0000313" key="4">
    <source>
        <dbReference type="EMBL" id="SHF86667.1"/>
    </source>
</evidence>